<keyword evidence="13" id="KW-0808">Transferase</keyword>
<dbReference type="HAMAP" id="MF_00121">
    <property type="entry name" value="GatB"/>
    <property type="match status" value="1"/>
</dbReference>
<keyword evidence="5 11" id="KW-0547">Nucleotide-binding</keyword>
<dbReference type="GO" id="GO:0050566">
    <property type="term" value="F:asparaginyl-tRNA synthase (glutamine-hydrolyzing) activity"/>
    <property type="evidence" value="ECO:0007669"/>
    <property type="project" value="RHEA"/>
</dbReference>
<dbReference type="FunFam" id="1.10.10.410:FF:000001">
    <property type="entry name" value="Aspartyl/glutamyl-tRNA(Asn/Gln) amidotransferase subunit B"/>
    <property type="match status" value="1"/>
</dbReference>
<evidence type="ECO:0000256" key="7">
    <source>
        <dbReference type="ARBA" id="ARBA00022917"/>
    </source>
</evidence>
<dbReference type="NCBIfam" id="TIGR00133">
    <property type="entry name" value="gatB"/>
    <property type="match status" value="1"/>
</dbReference>
<comment type="function">
    <text evidence="8 11">Allows the formation of correctly charged Asn-tRNA(Asn) or Gln-tRNA(Gln) through the transamidation of misacylated Asp-tRNA(Asn) or Glu-tRNA(Gln) in organisms which lack either or both of asparaginyl-tRNA or glutaminyl-tRNA synthetases. The reaction takes place in the presence of glutamine and ATP through an activated phospho-Asp-tRNA(Asn) or phospho-Glu-tRNA(Gln).</text>
</comment>
<evidence type="ECO:0000259" key="12">
    <source>
        <dbReference type="SMART" id="SM00845"/>
    </source>
</evidence>
<keyword evidence="7 11" id="KW-0648">Protein biosynthesis</keyword>
<dbReference type="SUPFAM" id="SSF55931">
    <property type="entry name" value="Glutamine synthetase/guanido kinase"/>
    <property type="match status" value="1"/>
</dbReference>
<proteinExistence type="inferred from homology"/>
<evidence type="ECO:0000313" key="14">
    <source>
        <dbReference type="Proteomes" id="UP000192813"/>
    </source>
</evidence>
<keyword evidence="6 11" id="KW-0067">ATP-binding</keyword>
<dbReference type="Pfam" id="PF02637">
    <property type="entry name" value="GatB_Yqey"/>
    <property type="match status" value="1"/>
</dbReference>
<gene>
    <name evidence="11" type="primary">gatB</name>
    <name evidence="13" type="ORF">A6J77_005420</name>
</gene>
<evidence type="ECO:0000256" key="6">
    <source>
        <dbReference type="ARBA" id="ARBA00022840"/>
    </source>
</evidence>
<dbReference type="PANTHER" id="PTHR11659">
    <property type="entry name" value="GLUTAMYL-TRNA GLN AMIDOTRANSFERASE SUBUNIT B MITOCHONDRIAL AND PROKARYOTIC PET112-RELATED"/>
    <property type="match status" value="1"/>
</dbReference>
<dbReference type="EC" id="6.3.5.-" evidence="11"/>
<dbReference type="InterPro" id="IPR023168">
    <property type="entry name" value="GatB_Yqey_C_2"/>
</dbReference>
<dbReference type="Gene3D" id="1.10.150.380">
    <property type="entry name" value="GatB domain, N-terminal subdomain"/>
    <property type="match status" value="1"/>
</dbReference>
<dbReference type="InterPro" id="IPR004413">
    <property type="entry name" value="GatB"/>
</dbReference>
<dbReference type="InterPro" id="IPR017959">
    <property type="entry name" value="Asn/Gln-tRNA_amidoTrfase_suB/E"/>
</dbReference>
<dbReference type="InterPro" id="IPR042114">
    <property type="entry name" value="GatB_C_1"/>
</dbReference>
<evidence type="ECO:0000313" key="13">
    <source>
        <dbReference type="EMBL" id="PNL91690.1"/>
    </source>
</evidence>
<dbReference type="FunFam" id="1.10.150.380:FF:000001">
    <property type="entry name" value="Aspartyl/glutamyl-tRNA(Asn/Gln) amidotransferase subunit B"/>
    <property type="match status" value="1"/>
</dbReference>
<feature type="domain" description="Asn/Gln amidotransferase" evidence="12">
    <location>
        <begin position="325"/>
        <end position="472"/>
    </location>
</feature>
<dbReference type="NCBIfam" id="NF004014">
    <property type="entry name" value="PRK05477.1-4"/>
    <property type="match status" value="1"/>
</dbReference>
<dbReference type="GO" id="GO:0006412">
    <property type="term" value="P:translation"/>
    <property type="evidence" value="ECO:0007669"/>
    <property type="project" value="UniProtKB-UniRule"/>
</dbReference>
<dbReference type="Proteomes" id="UP000192813">
    <property type="component" value="Unassembled WGS sequence"/>
</dbReference>
<dbReference type="NCBIfam" id="NF004011">
    <property type="entry name" value="PRK05477.1-1"/>
    <property type="match status" value="1"/>
</dbReference>
<evidence type="ECO:0000256" key="10">
    <source>
        <dbReference type="ARBA" id="ARBA00047913"/>
    </source>
</evidence>
<dbReference type="InterPro" id="IPR003789">
    <property type="entry name" value="Asn/Gln_tRNA_amidoTrase-B-like"/>
</dbReference>
<dbReference type="GO" id="GO:0070681">
    <property type="term" value="P:glutaminyl-tRNAGln biosynthesis via transamidation"/>
    <property type="evidence" value="ECO:0007669"/>
    <property type="project" value="TreeGrafter"/>
</dbReference>
<accession>A0A2J9PNX4</accession>
<evidence type="ECO:0000256" key="9">
    <source>
        <dbReference type="ARBA" id="ARBA00047380"/>
    </source>
</evidence>
<comment type="caution">
    <text evidence="13">The sequence shown here is derived from an EMBL/GenBank/DDBJ whole genome shotgun (WGS) entry which is preliminary data.</text>
</comment>
<comment type="catalytic activity">
    <reaction evidence="9 11">
        <text>L-aspartyl-tRNA(Asn) + L-glutamine + ATP + H2O = L-asparaginyl-tRNA(Asn) + L-glutamate + ADP + phosphate + 2 H(+)</text>
        <dbReference type="Rhea" id="RHEA:14513"/>
        <dbReference type="Rhea" id="RHEA-COMP:9674"/>
        <dbReference type="Rhea" id="RHEA-COMP:9677"/>
        <dbReference type="ChEBI" id="CHEBI:15377"/>
        <dbReference type="ChEBI" id="CHEBI:15378"/>
        <dbReference type="ChEBI" id="CHEBI:29985"/>
        <dbReference type="ChEBI" id="CHEBI:30616"/>
        <dbReference type="ChEBI" id="CHEBI:43474"/>
        <dbReference type="ChEBI" id="CHEBI:58359"/>
        <dbReference type="ChEBI" id="CHEBI:78515"/>
        <dbReference type="ChEBI" id="CHEBI:78516"/>
        <dbReference type="ChEBI" id="CHEBI:456216"/>
    </reaction>
</comment>
<comment type="similarity">
    <text evidence="1 11">Belongs to the GatB/GatE family. GatB subfamily.</text>
</comment>
<evidence type="ECO:0000256" key="2">
    <source>
        <dbReference type="ARBA" id="ARBA00011123"/>
    </source>
</evidence>
<dbReference type="GO" id="GO:0050567">
    <property type="term" value="F:glutaminyl-tRNA synthase (glutamine-hydrolyzing) activity"/>
    <property type="evidence" value="ECO:0007669"/>
    <property type="project" value="UniProtKB-UniRule"/>
</dbReference>
<keyword evidence="4 11" id="KW-0436">Ligase</keyword>
<dbReference type="GO" id="GO:0016740">
    <property type="term" value="F:transferase activity"/>
    <property type="evidence" value="ECO:0007669"/>
    <property type="project" value="UniProtKB-KW"/>
</dbReference>
<organism evidence="13 14">
    <name type="scientific">Aerococcus viridans</name>
    <dbReference type="NCBI Taxonomy" id="1377"/>
    <lineage>
        <taxon>Bacteria</taxon>
        <taxon>Bacillati</taxon>
        <taxon>Bacillota</taxon>
        <taxon>Bacilli</taxon>
        <taxon>Lactobacillales</taxon>
        <taxon>Aerococcaceae</taxon>
        <taxon>Aerococcus</taxon>
    </lineage>
</organism>
<dbReference type="EMBL" id="NBTM02000001">
    <property type="protein sequence ID" value="PNL91690.1"/>
    <property type="molecule type" value="Genomic_DNA"/>
</dbReference>
<dbReference type="SMART" id="SM00845">
    <property type="entry name" value="GatB_Yqey"/>
    <property type="match status" value="1"/>
</dbReference>
<evidence type="ECO:0000256" key="3">
    <source>
        <dbReference type="ARBA" id="ARBA00016923"/>
    </source>
</evidence>
<sequence length="475" mass="53344">MNYETVIGLEVHVELKTESKMFSPSAAHFGAEPNTNTNVIDFGYPGVLPKMNRRGIEFAIKAALALNCEINPVQHFDRKNYFYPDNPKAFQTTQLWQPIGENGWIEIEVNGETKKIRIERLHLEEDAGKNIHGAGDSLVDLNRQGTPLLEIVSEADMRSPEEAYAYLEKIREIIRFTGVSDVKMEEGSMRCDANISLRPYGQKEFGTKNELKNLNSFNYVRKGLAYEEKRQAQVLNAGGVIEQATRRYDENTGKTQLMRVKEGAADYRYFPEPDLPPFTVSDAWLEEIQATLPEMPADRRKRYVDTYELPEYDAQILTQTLEMSDFFDATVKAGADPKQASNWLMGEVNAYMNDNEKDLDQIGLTPESLAEMIGLIENGTISSKQAKKVFKALADKGGSAKEVVEAEGLVQLSDPAQLLPLITEILDNNQQSIDDYKAGKKKATGFLVGQIMKATKGQANPQVVNQLLTEELDKR</sequence>
<dbReference type="InterPro" id="IPR018027">
    <property type="entry name" value="Asn/Gln_amidotransferase"/>
</dbReference>
<dbReference type="GO" id="GO:0005524">
    <property type="term" value="F:ATP binding"/>
    <property type="evidence" value="ECO:0007669"/>
    <property type="project" value="UniProtKB-KW"/>
</dbReference>
<comment type="subunit">
    <text evidence="2 11">Heterotrimer of A, B and C subunits.</text>
</comment>
<dbReference type="NCBIfam" id="NF004012">
    <property type="entry name" value="PRK05477.1-2"/>
    <property type="match status" value="1"/>
</dbReference>
<dbReference type="Gene3D" id="1.10.10.410">
    <property type="match status" value="1"/>
</dbReference>
<dbReference type="InterPro" id="IPR014746">
    <property type="entry name" value="Gln_synth/guanido_kin_cat_dom"/>
</dbReference>
<evidence type="ECO:0000256" key="4">
    <source>
        <dbReference type="ARBA" id="ARBA00022598"/>
    </source>
</evidence>
<evidence type="ECO:0000256" key="5">
    <source>
        <dbReference type="ARBA" id="ARBA00022741"/>
    </source>
</evidence>
<dbReference type="AlphaFoldDB" id="A0A2J9PNX4"/>
<dbReference type="SUPFAM" id="SSF89095">
    <property type="entry name" value="GatB/YqeY motif"/>
    <property type="match status" value="1"/>
</dbReference>
<dbReference type="PANTHER" id="PTHR11659:SF0">
    <property type="entry name" value="GLUTAMYL-TRNA(GLN) AMIDOTRANSFERASE SUBUNIT B, MITOCHONDRIAL"/>
    <property type="match status" value="1"/>
</dbReference>
<evidence type="ECO:0000256" key="8">
    <source>
        <dbReference type="ARBA" id="ARBA00024799"/>
    </source>
</evidence>
<name>A0A2J9PNX4_9LACT</name>
<dbReference type="InterPro" id="IPR017958">
    <property type="entry name" value="Gln-tRNA_amidoTrfase_suB_CS"/>
</dbReference>
<dbReference type="Pfam" id="PF02934">
    <property type="entry name" value="GatB_N"/>
    <property type="match status" value="1"/>
</dbReference>
<comment type="catalytic activity">
    <reaction evidence="10 11">
        <text>L-glutamyl-tRNA(Gln) + L-glutamine + ATP + H2O = L-glutaminyl-tRNA(Gln) + L-glutamate + ADP + phosphate + H(+)</text>
        <dbReference type="Rhea" id="RHEA:17521"/>
        <dbReference type="Rhea" id="RHEA-COMP:9681"/>
        <dbReference type="Rhea" id="RHEA-COMP:9684"/>
        <dbReference type="ChEBI" id="CHEBI:15377"/>
        <dbReference type="ChEBI" id="CHEBI:15378"/>
        <dbReference type="ChEBI" id="CHEBI:29985"/>
        <dbReference type="ChEBI" id="CHEBI:30616"/>
        <dbReference type="ChEBI" id="CHEBI:43474"/>
        <dbReference type="ChEBI" id="CHEBI:58359"/>
        <dbReference type="ChEBI" id="CHEBI:78520"/>
        <dbReference type="ChEBI" id="CHEBI:78521"/>
        <dbReference type="ChEBI" id="CHEBI:456216"/>
    </reaction>
</comment>
<evidence type="ECO:0000256" key="1">
    <source>
        <dbReference type="ARBA" id="ARBA00005306"/>
    </source>
</evidence>
<dbReference type="InterPro" id="IPR006075">
    <property type="entry name" value="Asn/Gln-tRNA_Trfase_suB/E_cat"/>
</dbReference>
<evidence type="ECO:0000256" key="11">
    <source>
        <dbReference type="HAMAP-Rule" id="MF_00121"/>
    </source>
</evidence>
<protein>
    <recommendedName>
        <fullName evidence="3 11">Aspartyl/glutamyl-tRNA(Asn/Gln) amidotransferase subunit B</fullName>
        <shortName evidence="11">Asp/Glu-ADT subunit B</shortName>
        <ecNumber evidence="11">6.3.5.-</ecNumber>
    </recommendedName>
</protein>
<reference evidence="14" key="1">
    <citation type="submission" date="2017-12" db="EMBL/GenBank/DDBJ databases">
        <title>FDA dAtabase for Regulatory Grade micrObial Sequences (FDA-ARGOS): Supporting development and validation of Infectious Disease Dx tests.</title>
        <authorList>
            <person name="Hoffmann M."/>
            <person name="Allard M."/>
            <person name="Evans P."/>
            <person name="Brown E."/>
            <person name="Tallon L."/>
            <person name="Sadzewicz L."/>
            <person name="Sengamalay N."/>
            <person name="Ott S."/>
            <person name="Godinez A."/>
            <person name="Nagaraj S."/>
            <person name="Vavikolanu K."/>
            <person name="Aluvathingal J."/>
            <person name="Nadendla S."/>
            <person name="Sichtig H."/>
        </authorList>
    </citation>
    <scope>NUCLEOTIDE SEQUENCE [LARGE SCALE GENOMIC DNA]</scope>
    <source>
        <strain evidence="14">FDAARGOS_249</strain>
    </source>
</reference>
<dbReference type="PROSITE" id="PS01234">
    <property type="entry name" value="GATB"/>
    <property type="match status" value="1"/>
</dbReference>
<dbReference type="RefSeq" id="WP_083068850.1">
    <property type="nucleotide sequence ID" value="NZ_JALXKY010000004.1"/>
</dbReference>